<name>A0A6A6ZQJ7_9PLEO</name>
<dbReference type="EMBL" id="MU006232">
    <property type="protein sequence ID" value="KAF2823380.1"/>
    <property type="molecule type" value="Genomic_DNA"/>
</dbReference>
<dbReference type="Pfam" id="PF06985">
    <property type="entry name" value="HET"/>
    <property type="match status" value="1"/>
</dbReference>
<accession>A0A6A6ZQJ7</accession>
<proteinExistence type="predicted"/>
<keyword evidence="3" id="KW-1185">Reference proteome</keyword>
<dbReference type="Proteomes" id="UP000799424">
    <property type="component" value="Unassembled WGS sequence"/>
</dbReference>
<gene>
    <name evidence="2" type="ORF">CC86DRAFT_66671</name>
</gene>
<dbReference type="InterPro" id="IPR010730">
    <property type="entry name" value="HET"/>
</dbReference>
<dbReference type="InterPro" id="IPR052895">
    <property type="entry name" value="HetReg/Transcr_Mod"/>
</dbReference>
<dbReference type="PANTHER" id="PTHR24148">
    <property type="entry name" value="ANKYRIN REPEAT DOMAIN-CONTAINING PROTEIN 39 HOMOLOG-RELATED"/>
    <property type="match status" value="1"/>
</dbReference>
<dbReference type="AlphaFoldDB" id="A0A6A6ZQJ7"/>
<protein>
    <submittedName>
        <fullName evidence="2">HET-domain-containing protein</fullName>
    </submittedName>
</protein>
<feature type="domain" description="Heterokaryon incompatibility" evidence="1">
    <location>
        <begin position="80"/>
        <end position="236"/>
    </location>
</feature>
<evidence type="ECO:0000313" key="2">
    <source>
        <dbReference type="EMBL" id="KAF2823380.1"/>
    </source>
</evidence>
<evidence type="ECO:0000313" key="3">
    <source>
        <dbReference type="Proteomes" id="UP000799424"/>
    </source>
</evidence>
<organism evidence="2 3">
    <name type="scientific">Ophiobolus disseminans</name>
    <dbReference type="NCBI Taxonomy" id="1469910"/>
    <lineage>
        <taxon>Eukaryota</taxon>
        <taxon>Fungi</taxon>
        <taxon>Dikarya</taxon>
        <taxon>Ascomycota</taxon>
        <taxon>Pezizomycotina</taxon>
        <taxon>Dothideomycetes</taxon>
        <taxon>Pleosporomycetidae</taxon>
        <taxon>Pleosporales</taxon>
        <taxon>Pleosporineae</taxon>
        <taxon>Phaeosphaeriaceae</taxon>
        <taxon>Ophiobolus</taxon>
    </lineage>
</organism>
<dbReference type="PANTHER" id="PTHR24148:SF64">
    <property type="entry name" value="HETEROKARYON INCOMPATIBILITY DOMAIN-CONTAINING PROTEIN"/>
    <property type="match status" value="1"/>
</dbReference>
<reference evidence="2" key="1">
    <citation type="journal article" date="2020" name="Stud. Mycol.">
        <title>101 Dothideomycetes genomes: a test case for predicting lifestyles and emergence of pathogens.</title>
        <authorList>
            <person name="Haridas S."/>
            <person name="Albert R."/>
            <person name="Binder M."/>
            <person name="Bloem J."/>
            <person name="Labutti K."/>
            <person name="Salamov A."/>
            <person name="Andreopoulos B."/>
            <person name="Baker S."/>
            <person name="Barry K."/>
            <person name="Bills G."/>
            <person name="Bluhm B."/>
            <person name="Cannon C."/>
            <person name="Castanera R."/>
            <person name="Culley D."/>
            <person name="Daum C."/>
            <person name="Ezra D."/>
            <person name="Gonzalez J."/>
            <person name="Henrissat B."/>
            <person name="Kuo A."/>
            <person name="Liang C."/>
            <person name="Lipzen A."/>
            <person name="Lutzoni F."/>
            <person name="Magnuson J."/>
            <person name="Mondo S."/>
            <person name="Nolan M."/>
            <person name="Ohm R."/>
            <person name="Pangilinan J."/>
            <person name="Park H.-J."/>
            <person name="Ramirez L."/>
            <person name="Alfaro M."/>
            <person name="Sun H."/>
            <person name="Tritt A."/>
            <person name="Yoshinaga Y."/>
            <person name="Zwiers L.-H."/>
            <person name="Turgeon B."/>
            <person name="Goodwin S."/>
            <person name="Spatafora J."/>
            <person name="Crous P."/>
            <person name="Grigoriev I."/>
        </authorList>
    </citation>
    <scope>NUCLEOTIDE SEQUENCE</scope>
    <source>
        <strain evidence="2">CBS 113818</strain>
    </source>
</reference>
<sequence length="312" mass="35635">MARAIYNGISTMVAFLQETSKRKSDMSRASKHSQNTYLYEAIPTDEIATYICVIELQHAKRNAPLLCKLLLININRDPQYEALSYCWGSPYFDYEFEIEDQGILKITWSLYRALVQVRSLSVARRVWADAVCINQQDIPERNSQVQLMRDIYQGSECVTVWLDEGTRHSDLGTKTIPTLIEALQRKEDRKDARDLSHLSEEERQGYGFPRSCGPAMRAVSSLLESLWFSRTWIVQEIALARSATVTYGSHSVPWKDLAFVFQQCQQENLGFDNLVQSPGFENLELPINATRDDVFQGLQPPLLALVARCKNA</sequence>
<evidence type="ECO:0000259" key="1">
    <source>
        <dbReference type="Pfam" id="PF06985"/>
    </source>
</evidence>
<dbReference type="OrthoDB" id="2157530at2759"/>